<evidence type="ECO:0000256" key="15">
    <source>
        <dbReference type="ARBA" id="ARBA00059004"/>
    </source>
</evidence>
<keyword evidence="10 20" id="KW-0418">Kinase</keyword>
<dbReference type="FunFam" id="1.10.287.130:FF:000049">
    <property type="entry name" value="C4-dicarboxylate transport sensor protein DctB"/>
    <property type="match status" value="1"/>
</dbReference>
<keyword evidence="14 18" id="KW-0472">Membrane</keyword>
<evidence type="ECO:0000256" key="9">
    <source>
        <dbReference type="ARBA" id="ARBA00022741"/>
    </source>
</evidence>
<evidence type="ECO:0000259" key="19">
    <source>
        <dbReference type="PROSITE" id="PS50109"/>
    </source>
</evidence>
<sequence length="596" mass="64129">MKTVSRRRQARKAKFLSISAMFIVSVAVIWVTGVISLGFFVSDVKTRSEASLKVQAAVLEGLLDKFRLMSPLLARSPDASRIVSGQDGSAGRGMASISAGMAGAEEVWFLSADGSPIASSNASNKSIAAGGSRTIPDAFAQAMQGQLGREFIEGSASRPASYVFASPVRLEDQTVGVLAVMVSLAVVEQAWALSKDPIIAIDGDGQILVSNVASWRGLNVSEVETDADLRLVIEDGNPSNFVQLSDRRPRSSRLELGKPVPVLGWNVVIFADTTEARRQSARAMVISLLLCVIVGGILWAMLNRREEQARRSRRNRAASLRLERRVRSRTTELRKANAQLEQEVRDRQQAEADLRHAQAELVQAAKLATLGKMSAALSHEYNQPLAAIKSDAEIAEMLIARGTPDKAAANLGRIGGMVDRMAEIARTLKGFSRRAGTDIKPVSLRQVIDEALLLLMPQIKQNGVELRTTLPEDDIIVRGGKIRLEQVVMNLVSNALDAVRSASEPRVELTLAQTGSYAVITVSDNGGGIDAEVLPQIFDPFFTTKDVGLGLGLGLSIAYKIVHDFSGTLAAENDEAGGARFVMRIPLVDAQTLAAE</sequence>
<evidence type="ECO:0000256" key="14">
    <source>
        <dbReference type="ARBA" id="ARBA00023136"/>
    </source>
</evidence>
<dbReference type="SMART" id="SM00387">
    <property type="entry name" value="HATPase_c"/>
    <property type="match status" value="1"/>
</dbReference>
<dbReference type="PANTHER" id="PTHR43065">
    <property type="entry name" value="SENSOR HISTIDINE KINASE"/>
    <property type="match status" value="1"/>
</dbReference>
<feature type="transmembrane region" description="Helical" evidence="18">
    <location>
        <begin position="283"/>
        <end position="302"/>
    </location>
</feature>
<dbReference type="Gene3D" id="3.30.450.20">
    <property type="entry name" value="PAS domain"/>
    <property type="match status" value="1"/>
</dbReference>
<keyword evidence="8 18" id="KW-0812">Transmembrane</keyword>
<dbReference type="EC" id="2.7.13.3" evidence="3"/>
<dbReference type="PIRSF" id="PIRSF036431">
    <property type="entry name" value="STHK_DctB"/>
    <property type="match status" value="1"/>
</dbReference>
<accession>A0A944CFB9</accession>
<dbReference type="Gene3D" id="1.10.287.130">
    <property type="match status" value="1"/>
</dbReference>
<dbReference type="InterPro" id="IPR003594">
    <property type="entry name" value="HATPase_dom"/>
</dbReference>
<evidence type="ECO:0000256" key="10">
    <source>
        <dbReference type="ARBA" id="ARBA00022777"/>
    </source>
</evidence>
<dbReference type="PANTHER" id="PTHR43065:SF46">
    <property type="entry name" value="C4-DICARBOXYLATE TRANSPORT SENSOR PROTEIN DCTB"/>
    <property type="match status" value="1"/>
</dbReference>
<gene>
    <name evidence="20" type="ORF">DYI23_15440</name>
</gene>
<evidence type="ECO:0000256" key="11">
    <source>
        <dbReference type="ARBA" id="ARBA00022840"/>
    </source>
</evidence>
<evidence type="ECO:0000256" key="17">
    <source>
        <dbReference type="SAM" id="Coils"/>
    </source>
</evidence>
<dbReference type="Proteomes" id="UP000705379">
    <property type="component" value="Unassembled WGS sequence"/>
</dbReference>
<evidence type="ECO:0000256" key="7">
    <source>
        <dbReference type="ARBA" id="ARBA00022679"/>
    </source>
</evidence>
<dbReference type="CDD" id="cd00082">
    <property type="entry name" value="HisKA"/>
    <property type="match status" value="1"/>
</dbReference>
<keyword evidence="12 18" id="KW-1133">Transmembrane helix</keyword>
<dbReference type="Pfam" id="PF02518">
    <property type="entry name" value="HATPase_c"/>
    <property type="match status" value="1"/>
</dbReference>
<keyword evidence="17" id="KW-0175">Coiled coil</keyword>
<evidence type="ECO:0000256" key="2">
    <source>
        <dbReference type="ARBA" id="ARBA00004429"/>
    </source>
</evidence>
<feature type="domain" description="Histidine kinase" evidence="19">
    <location>
        <begin position="376"/>
        <end position="589"/>
    </location>
</feature>
<feature type="transmembrane region" description="Helical" evidence="18">
    <location>
        <begin position="20"/>
        <end position="41"/>
    </location>
</feature>
<dbReference type="GO" id="GO:0000155">
    <property type="term" value="F:phosphorelay sensor kinase activity"/>
    <property type="evidence" value="ECO:0007669"/>
    <property type="project" value="InterPro"/>
</dbReference>
<dbReference type="InterPro" id="IPR036097">
    <property type="entry name" value="HisK_dim/P_sf"/>
</dbReference>
<keyword evidence="9" id="KW-0547">Nucleotide-binding</keyword>
<keyword evidence="5" id="KW-0997">Cell inner membrane</keyword>
<keyword evidence="11" id="KW-0067">ATP-binding</keyword>
<evidence type="ECO:0000256" key="13">
    <source>
        <dbReference type="ARBA" id="ARBA00023012"/>
    </source>
</evidence>
<evidence type="ECO:0000256" key="1">
    <source>
        <dbReference type="ARBA" id="ARBA00000085"/>
    </source>
</evidence>
<comment type="caution">
    <text evidence="20">The sequence shown here is derived from an EMBL/GenBank/DDBJ whole genome shotgun (WGS) entry which is preliminary data.</text>
</comment>
<dbReference type="GO" id="GO:0005886">
    <property type="term" value="C:plasma membrane"/>
    <property type="evidence" value="ECO:0007669"/>
    <property type="project" value="UniProtKB-SubCell"/>
</dbReference>
<evidence type="ECO:0000256" key="5">
    <source>
        <dbReference type="ARBA" id="ARBA00022519"/>
    </source>
</evidence>
<dbReference type="PRINTS" id="PR00344">
    <property type="entry name" value="BCTRLSENSOR"/>
</dbReference>
<dbReference type="Gene3D" id="3.30.565.10">
    <property type="entry name" value="Histidine kinase-like ATPase, C-terminal domain"/>
    <property type="match status" value="1"/>
</dbReference>
<evidence type="ECO:0000313" key="20">
    <source>
        <dbReference type="EMBL" id="MBS8261619.1"/>
    </source>
</evidence>
<evidence type="ECO:0000256" key="8">
    <source>
        <dbReference type="ARBA" id="ARBA00022692"/>
    </source>
</evidence>
<reference evidence="20" key="1">
    <citation type="submission" date="2018-08" db="EMBL/GenBank/DDBJ databases">
        <authorList>
            <person name="Jin W."/>
            <person name="Wang H."/>
            <person name="Yang Y."/>
            <person name="Li M."/>
            <person name="Liu J."/>
        </authorList>
    </citation>
    <scope>NUCLEOTIDE SEQUENCE</scope>
    <source>
        <strain evidence="20">AESS21</strain>
    </source>
</reference>
<organism evidence="20 21">
    <name type="scientific">Roseibium polysiphoniae</name>
    <dbReference type="NCBI Taxonomy" id="2571221"/>
    <lineage>
        <taxon>Bacteria</taxon>
        <taxon>Pseudomonadati</taxon>
        <taxon>Pseudomonadota</taxon>
        <taxon>Alphaproteobacteria</taxon>
        <taxon>Hyphomicrobiales</taxon>
        <taxon>Stappiaceae</taxon>
        <taxon>Roseibium</taxon>
    </lineage>
</organism>
<protein>
    <recommendedName>
        <fullName evidence="16">C4-dicarboxylate transport sensor protein DctB</fullName>
        <ecNumber evidence="3">2.7.13.3</ecNumber>
    </recommendedName>
</protein>
<dbReference type="SUPFAM" id="SSF55874">
    <property type="entry name" value="ATPase domain of HSP90 chaperone/DNA topoisomerase II/histidine kinase"/>
    <property type="match status" value="1"/>
</dbReference>
<keyword evidence="4" id="KW-1003">Cell membrane</keyword>
<dbReference type="InterPro" id="IPR003661">
    <property type="entry name" value="HisK_dim/P_dom"/>
</dbReference>
<dbReference type="InterPro" id="IPR005467">
    <property type="entry name" value="His_kinase_dom"/>
</dbReference>
<comment type="subcellular location">
    <subcellularLocation>
        <location evidence="2">Cell inner membrane</location>
        <topology evidence="2">Multi-pass membrane protein</topology>
    </subcellularLocation>
</comment>
<dbReference type="InterPro" id="IPR036890">
    <property type="entry name" value="HATPase_C_sf"/>
</dbReference>
<keyword evidence="6" id="KW-0597">Phosphoprotein</keyword>
<evidence type="ECO:0000256" key="18">
    <source>
        <dbReference type="SAM" id="Phobius"/>
    </source>
</evidence>
<dbReference type="SUPFAM" id="SSF47384">
    <property type="entry name" value="Homodimeric domain of signal transducing histidine kinase"/>
    <property type="match status" value="1"/>
</dbReference>
<keyword evidence="7" id="KW-0808">Transferase</keyword>
<reference evidence="20" key="2">
    <citation type="journal article" date="2021" name="Microorganisms">
        <title>Bacterial Dimethylsulfoniopropionate Biosynthesis in the East China Sea.</title>
        <authorList>
            <person name="Liu J."/>
            <person name="Zhang Y."/>
            <person name="Liu J."/>
            <person name="Zhong H."/>
            <person name="Williams B.T."/>
            <person name="Zheng Y."/>
            <person name="Curson A.R.J."/>
            <person name="Sun C."/>
            <person name="Sun H."/>
            <person name="Song D."/>
            <person name="Wagner Mackenzie B."/>
            <person name="Bermejo Martinez A."/>
            <person name="Todd J.D."/>
            <person name="Zhang X.H."/>
        </authorList>
    </citation>
    <scope>NUCLEOTIDE SEQUENCE</scope>
    <source>
        <strain evidence="20">AESS21</strain>
    </source>
</reference>
<evidence type="ECO:0000256" key="6">
    <source>
        <dbReference type="ARBA" id="ARBA00022553"/>
    </source>
</evidence>
<dbReference type="PROSITE" id="PS50109">
    <property type="entry name" value="HIS_KIN"/>
    <property type="match status" value="1"/>
</dbReference>
<comment type="catalytic activity">
    <reaction evidence="1">
        <text>ATP + protein L-histidine = ADP + protein N-phospho-L-histidine.</text>
        <dbReference type="EC" id="2.7.13.3"/>
    </reaction>
</comment>
<evidence type="ECO:0000256" key="3">
    <source>
        <dbReference type="ARBA" id="ARBA00012438"/>
    </source>
</evidence>
<dbReference type="EMBL" id="QTKU01000004">
    <property type="protein sequence ID" value="MBS8261619.1"/>
    <property type="molecule type" value="Genomic_DNA"/>
</dbReference>
<evidence type="ECO:0000256" key="4">
    <source>
        <dbReference type="ARBA" id="ARBA00022475"/>
    </source>
</evidence>
<proteinExistence type="predicted"/>
<dbReference type="InterPro" id="IPR004358">
    <property type="entry name" value="Sig_transdc_His_kin-like_C"/>
</dbReference>
<name>A0A944CFB9_9HYPH</name>
<keyword evidence="13" id="KW-0902">Two-component regulatory system</keyword>
<comment type="function">
    <text evidence="15">Member of the two-component regulatory system DctB/DctD involved in the transport of C4-dicarboxylates. DctB functions as a membrane-associated protein kinase that phosphorylates DctD in response to environmental signals.</text>
</comment>
<evidence type="ECO:0000256" key="12">
    <source>
        <dbReference type="ARBA" id="ARBA00022989"/>
    </source>
</evidence>
<feature type="coiled-coil region" evidence="17">
    <location>
        <begin position="323"/>
        <end position="367"/>
    </location>
</feature>
<dbReference type="InterPro" id="IPR017055">
    <property type="entry name" value="Sig_transdc_His_kinase_DctB"/>
</dbReference>
<evidence type="ECO:0000256" key="16">
    <source>
        <dbReference type="ARBA" id="ARBA00073143"/>
    </source>
</evidence>
<dbReference type="GO" id="GO:0005524">
    <property type="term" value="F:ATP binding"/>
    <property type="evidence" value="ECO:0007669"/>
    <property type="project" value="UniProtKB-KW"/>
</dbReference>
<dbReference type="AlphaFoldDB" id="A0A944CFB9"/>
<evidence type="ECO:0000313" key="21">
    <source>
        <dbReference type="Proteomes" id="UP000705379"/>
    </source>
</evidence>